<reference evidence="1" key="1">
    <citation type="journal article" date="2022" name="bioRxiv">
        <title>Genomics of Preaxostyla Flagellates Illuminates Evolutionary Transitions and the Path Towards Mitochondrial Loss.</title>
        <authorList>
            <person name="Novak L.V.F."/>
            <person name="Treitli S.C."/>
            <person name="Pyrih J."/>
            <person name="Halakuc P."/>
            <person name="Pipaliya S.V."/>
            <person name="Vacek V."/>
            <person name="Brzon O."/>
            <person name="Soukal P."/>
            <person name="Eme L."/>
            <person name="Dacks J.B."/>
            <person name="Karnkowska A."/>
            <person name="Elias M."/>
            <person name="Hampl V."/>
        </authorList>
    </citation>
    <scope>NUCLEOTIDE SEQUENCE</scope>
    <source>
        <strain evidence="1">RCP-MX</strain>
    </source>
</reference>
<name>A0ABQ8UEA2_9EUKA</name>
<dbReference type="GO" id="GO:0016740">
    <property type="term" value="F:transferase activity"/>
    <property type="evidence" value="ECO:0007669"/>
    <property type="project" value="UniProtKB-KW"/>
</dbReference>
<dbReference type="InterPro" id="IPR029044">
    <property type="entry name" value="Nucleotide-diphossugar_trans"/>
</dbReference>
<dbReference type="PANTHER" id="PTHR11183">
    <property type="entry name" value="GLYCOGENIN SUBFAMILY MEMBER"/>
    <property type="match status" value="1"/>
</dbReference>
<gene>
    <name evidence="1" type="ORF">PAPYR_7897</name>
</gene>
<organism evidence="1 2">
    <name type="scientific">Paratrimastix pyriformis</name>
    <dbReference type="NCBI Taxonomy" id="342808"/>
    <lineage>
        <taxon>Eukaryota</taxon>
        <taxon>Metamonada</taxon>
        <taxon>Preaxostyla</taxon>
        <taxon>Paratrimastigidae</taxon>
        <taxon>Paratrimastix</taxon>
    </lineage>
</organism>
<dbReference type="EMBL" id="JAPMOS010000061">
    <property type="protein sequence ID" value="KAJ4456771.1"/>
    <property type="molecule type" value="Genomic_DNA"/>
</dbReference>
<proteinExistence type="predicted"/>
<keyword evidence="1" id="KW-0808">Transferase</keyword>
<sequence length="328" mass="37273">MRTAVISLFIALAALETLVGSFLFLYDGTPFPSLIRRPLSPGCGETPLQGLVANIYPQPNESYPLAKDQAFVTICSSDDYCRGALALMLSLRQTGTTRHLVVMYSPKEISPSTLTILQQFHPSLHLVPFDPSAYRPSQRTIDELERIHKPHWKNSFTKLAAFSLTNFTKVIYIDSDSLVVQNIDELFLLPHFSCTYQSNHEPCSPRTVDEEDDTFQHINSGLFVTRPSQRLFQELMGHLADPSAVWWNGDQQILLHHFGPQWNRLPQVYSVGIDACACGPDVYRPSSIKVVHFYKGKPWSPPSSDRHPCTRSFYRLWQQYTRNITTTP</sequence>
<dbReference type="Proteomes" id="UP001141327">
    <property type="component" value="Unassembled WGS sequence"/>
</dbReference>
<dbReference type="Pfam" id="PF01501">
    <property type="entry name" value="Glyco_transf_8"/>
    <property type="match status" value="1"/>
</dbReference>
<accession>A0ABQ8UEA2</accession>
<protein>
    <submittedName>
        <fullName evidence="1">Glycosyl transferase</fullName>
    </submittedName>
</protein>
<dbReference type="SUPFAM" id="SSF53448">
    <property type="entry name" value="Nucleotide-diphospho-sugar transferases"/>
    <property type="match status" value="1"/>
</dbReference>
<keyword evidence="2" id="KW-1185">Reference proteome</keyword>
<dbReference type="InterPro" id="IPR002495">
    <property type="entry name" value="Glyco_trans_8"/>
</dbReference>
<evidence type="ECO:0000313" key="2">
    <source>
        <dbReference type="Proteomes" id="UP001141327"/>
    </source>
</evidence>
<comment type="caution">
    <text evidence="1">The sequence shown here is derived from an EMBL/GenBank/DDBJ whole genome shotgun (WGS) entry which is preliminary data.</text>
</comment>
<dbReference type="InterPro" id="IPR050587">
    <property type="entry name" value="GNT1/Glycosyltrans_8"/>
</dbReference>
<dbReference type="Gene3D" id="3.90.550.10">
    <property type="entry name" value="Spore Coat Polysaccharide Biosynthesis Protein SpsA, Chain A"/>
    <property type="match status" value="1"/>
</dbReference>
<evidence type="ECO:0000313" key="1">
    <source>
        <dbReference type="EMBL" id="KAJ4456771.1"/>
    </source>
</evidence>